<proteinExistence type="predicted"/>
<dbReference type="AlphaFoldDB" id="A0AAV7RHM6"/>
<organism evidence="1 2">
    <name type="scientific">Pleurodeles waltl</name>
    <name type="common">Iberian ribbed newt</name>
    <dbReference type="NCBI Taxonomy" id="8319"/>
    <lineage>
        <taxon>Eukaryota</taxon>
        <taxon>Metazoa</taxon>
        <taxon>Chordata</taxon>
        <taxon>Craniata</taxon>
        <taxon>Vertebrata</taxon>
        <taxon>Euteleostomi</taxon>
        <taxon>Amphibia</taxon>
        <taxon>Batrachia</taxon>
        <taxon>Caudata</taxon>
        <taxon>Salamandroidea</taxon>
        <taxon>Salamandridae</taxon>
        <taxon>Pleurodelinae</taxon>
        <taxon>Pleurodeles</taxon>
    </lineage>
</organism>
<protein>
    <submittedName>
        <fullName evidence="1">Uncharacterized protein</fullName>
    </submittedName>
</protein>
<reference evidence="1" key="1">
    <citation type="journal article" date="2022" name="bioRxiv">
        <title>Sequencing and chromosome-scale assembly of the giantPleurodeles waltlgenome.</title>
        <authorList>
            <person name="Brown T."/>
            <person name="Elewa A."/>
            <person name="Iarovenko S."/>
            <person name="Subramanian E."/>
            <person name="Araus A.J."/>
            <person name="Petzold A."/>
            <person name="Susuki M."/>
            <person name="Suzuki K.-i.T."/>
            <person name="Hayashi T."/>
            <person name="Toyoda A."/>
            <person name="Oliveira C."/>
            <person name="Osipova E."/>
            <person name="Leigh N.D."/>
            <person name="Simon A."/>
            <person name="Yun M.H."/>
        </authorList>
    </citation>
    <scope>NUCLEOTIDE SEQUENCE</scope>
    <source>
        <strain evidence="1">20211129_DDA</strain>
        <tissue evidence="1">Liver</tissue>
    </source>
</reference>
<gene>
    <name evidence="1" type="ORF">NDU88_005129</name>
</gene>
<dbReference type="Proteomes" id="UP001066276">
    <property type="component" value="Chromosome 5"/>
</dbReference>
<sequence>MLHGSGTVRGLGAVFGRSVDSGRIDDEVIFSGRRFRAWNRVQLGTRKQELRMGLVMLVATTIYPLQLFESPEMPKAGSRERELLAKLALQVPVEGCGPHLPFLLVRDRFPNFTCLATRWRPASPCCFAASPKCLGVVRGRGEWCEQHLQIFTAASYTALT</sequence>
<keyword evidence="2" id="KW-1185">Reference proteome</keyword>
<dbReference type="EMBL" id="JANPWB010000009">
    <property type="protein sequence ID" value="KAJ1152354.1"/>
    <property type="molecule type" value="Genomic_DNA"/>
</dbReference>
<accession>A0AAV7RHM6</accession>
<evidence type="ECO:0000313" key="2">
    <source>
        <dbReference type="Proteomes" id="UP001066276"/>
    </source>
</evidence>
<evidence type="ECO:0000313" key="1">
    <source>
        <dbReference type="EMBL" id="KAJ1152354.1"/>
    </source>
</evidence>
<comment type="caution">
    <text evidence="1">The sequence shown here is derived from an EMBL/GenBank/DDBJ whole genome shotgun (WGS) entry which is preliminary data.</text>
</comment>
<name>A0AAV7RHM6_PLEWA</name>